<gene>
    <name evidence="1" type="ORF">ERS007703_04013</name>
</gene>
<dbReference type="AlphaFoldDB" id="A0A0U0SDF6"/>
<sequence>MPALLERELIGEGRNIHGDTGIGVPVPGPADTVAGFDHEVVAESRPVELDCGADPGEPGADDQCVVVGHHRLLPMTCTPCLGRRVSVASSST</sequence>
<evidence type="ECO:0000313" key="1">
    <source>
        <dbReference type="EMBL" id="COW66704.1"/>
    </source>
</evidence>
<dbReference type="EMBL" id="CSAE01000630">
    <property type="protein sequence ID" value="COW66704.1"/>
    <property type="molecule type" value="Genomic_DNA"/>
</dbReference>
<proteinExistence type="predicted"/>
<protein>
    <submittedName>
        <fullName evidence="1">Uncharacterized protein</fullName>
    </submittedName>
</protein>
<name>A0A0U0SDF6_MYCTX</name>
<accession>A0A0U0SDF6</accession>
<reference evidence="2" key="1">
    <citation type="submission" date="2015-03" db="EMBL/GenBank/DDBJ databases">
        <authorList>
            <consortium name="Pathogen Informatics"/>
        </authorList>
    </citation>
    <scope>NUCLEOTIDE SEQUENCE [LARGE SCALE GENOMIC DNA]</scope>
    <source>
        <strain evidence="2">K00500041</strain>
    </source>
</reference>
<organism evidence="1 2">
    <name type="scientific">Mycobacterium tuberculosis</name>
    <dbReference type="NCBI Taxonomy" id="1773"/>
    <lineage>
        <taxon>Bacteria</taxon>
        <taxon>Bacillati</taxon>
        <taxon>Actinomycetota</taxon>
        <taxon>Actinomycetes</taxon>
        <taxon>Mycobacteriales</taxon>
        <taxon>Mycobacteriaceae</taxon>
        <taxon>Mycobacterium</taxon>
        <taxon>Mycobacterium tuberculosis complex</taxon>
    </lineage>
</organism>
<dbReference type="Proteomes" id="UP000038802">
    <property type="component" value="Unassembled WGS sequence"/>
</dbReference>
<evidence type="ECO:0000313" key="2">
    <source>
        <dbReference type="Proteomes" id="UP000038802"/>
    </source>
</evidence>